<name>A0A5B6VVT5_9ROSI</name>
<dbReference type="InterPro" id="IPR041588">
    <property type="entry name" value="Integrase_H2C2"/>
</dbReference>
<comment type="caution">
    <text evidence="4">The sequence shown here is derived from an EMBL/GenBank/DDBJ whole genome shotgun (WGS) entry which is preliminary data.</text>
</comment>
<evidence type="ECO:0000256" key="1">
    <source>
        <dbReference type="ARBA" id="ARBA00023268"/>
    </source>
</evidence>
<evidence type="ECO:0000313" key="4">
    <source>
        <dbReference type="EMBL" id="KAA3473286.1"/>
    </source>
</evidence>
<dbReference type="InterPro" id="IPR036397">
    <property type="entry name" value="RNaseH_sf"/>
</dbReference>
<dbReference type="Pfam" id="PF17919">
    <property type="entry name" value="RT_RNaseH_2"/>
    <property type="match status" value="1"/>
</dbReference>
<protein>
    <submittedName>
        <fullName evidence="4">DNA/RNA polymerases superfamily protein</fullName>
    </submittedName>
</protein>
<gene>
    <name evidence="4" type="ORF">EPI10_023680</name>
</gene>
<dbReference type="Pfam" id="PF17921">
    <property type="entry name" value="Integrase_H2C2"/>
    <property type="match status" value="1"/>
</dbReference>
<dbReference type="InterPro" id="IPR043502">
    <property type="entry name" value="DNA/RNA_pol_sf"/>
</dbReference>
<dbReference type="InterPro" id="IPR012337">
    <property type="entry name" value="RNaseH-like_sf"/>
</dbReference>
<dbReference type="GO" id="GO:0003676">
    <property type="term" value="F:nucleic acid binding"/>
    <property type="evidence" value="ECO:0007669"/>
    <property type="project" value="InterPro"/>
</dbReference>
<dbReference type="EMBL" id="SMMG02000005">
    <property type="protein sequence ID" value="KAA3473286.1"/>
    <property type="molecule type" value="Genomic_DNA"/>
</dbReference>
<sequence length="388" mass="44896">MTKLLQNNVRFVRSDECQQNFDQLKRMLIEALVLAQPEFGKEFVIYSDMSLSGMGCPDEKNYPTHDLELAAIFFCFGDFGSLSLRWKSLFALRALNAHLSLEGDGSVLAELRARLLFLQWIRELLCVPNNPELKQDILLEAHSSTYSIHPSSTKMFNDLNRMYWWLGMKHEISEFVTKSLVCQQGKVKHQTPLGLLQAITILEWKWEQVMMDFVSKFLVALRKKDSLGPRFTSRFWGKLHKALGTKLNFNTSYHPQVDGQSEWVIQIFEDMLRCYILEFEESIRILAREVKELWNKSIPLVKVLWNRHRVEKAIWEIEDSMKSQYPSLFTKKGKNEPKSGPSSEPFSPSLKPNQRGLGRRGLVLEIGSSKGASNAFFMRRRPLDTVVV</sequence>
<dbReference type="PROSITE" id="PS50994">
    <property type="entry name" value="INTEGRASE"/>
    <property type="match status" value="1"/>
</dbReference>
<dbReference type="InterPro" id="IPR050951">
    <property type="entry name" value="Retrovirus_Pol_polyprotein"/>
</dbReference>
<organism evidence="4 5">
    <name type="scientific">Gossypium australe</name>
    <dbReference type="NCBI Taxonomy" id="47621"/>
    <lineage>
        <taxon>Eukaryota</taxon>
        <taxon>Viridiplantae</taxon>
        <taxon>Streptophyta</taxon>
        <taxon>Embryophyta</taxon>
        <taxon>Tracheophyta</taxon>
        <taxon>Spermatophyta</taxon>
        <taxon>Magnoliopsida</taxon>
        <taxon>eudicotyledons</taxon>
        <taxon>Gunneridae</taxon>
        <taxon>Pentapetalae</taxon>
        <taxon>rosids</taxon>
        <taxon>malvids</taxon>
        <taxon>Malvales</taxon>
        <taxon>Malvaceae</taxon>
        <taxon>Malvoideae</taxon>
        <taxon>Gossypium</taxon>
    </lineage>
</organism>
<evidence type="ECO:0000259" key="3">
    <source>
        <dbReference type="PROSITE" id="PS50994"/>
    </source>
</evidence>
<feature type="compositionally biased region" description="Polar residues" evidence="2">
    <location>
        <begin position="340"/>
        <end position="352"/>
    </location>
</feature>
<evidence type="ECO:0000256" key="2">
    <source>
        <dbReference type="SAM" id="MobiDB-lite"/>
    </source>
</evidence>
<dbReference type="GO" id="GO:0015074">
    <property type="term" value="P:DNA integration"/>
    <property type="evidence" value="ECO:0007669"/>
    <property type="project" value="InterPro"/>
</dbReference>
<dbReference type="PANTHER" id="PTHR37984:SF5">
    <property type="entry name" value="PROTEIN NYNRIN-LIKE"/>
    <property type="match status" value="1"/>
</dbReference>
<dbReference type="Gene3D" id="3.30.420.10">
    <property type="entry name" value="Ribonuclease H-like superfamily/Ribonuclease H"/>
    <property type="match status" value="1"/>
</dbReference>
<dbReference type="Gene3D" id="1.10.340.70">
    <property type="match status" value="1"/>
</dbReference>
<dbReference type="SUPFAM" id="SSF53098">
    <property type="entry name" value="Ribonuclease H-like"/>
    <property type="match status" value="1"/>
</dbReference>
<dbReference type="GO" id="GO:0003824">
    <property type="term" value="F:catalytic activity"/>
    <property type="evidence" value="ECO:0007669"/>
    <property type="project" value="UniProtKB-KW"/>
</dbReference>
<keyword evidence="5" id="KW-1185">Reference proteome</keyword>
<accession>A0A5B6VVT5</accession>
<dbReference type="SUPFAM" id="SSF56672">
    <property type="entry name" value="DNA/RNA polymerases"/>
    <property type="match status" value="1"/>
</dbReference>
<dbReference type="Proteomes" id="UP000325315">
    <property type="component" value="Unassembled WGS sequence"/>
</dbReference>
<dbReference type="InterPro" id="IPR041577">
    <property type="entry name" value="RT_RNaseH_2"/>
</dbReference>
<reference evidence="5" key="1">
    <citation type="journal article" date="2019" name="Plant Biotechnol. J.">
        <title>Genome sequencing of the Australian wild diploid species Gossypium australe highlights disease resistance and delayed gland morphogenesis.</title>
        <authorList>
            <person name="Cai Y."/>
            <person name="Cai X."/>
            <person name="Wang Q."/>
            <person name="Wang P."/>
            <person name="Zhang Y."/>
            <person name="Cai C."/>
            <person name="Xu Y."/>
            <person name="Wang K."/>
            <person name="Zhou Z."/>
            <person name="Wang C."/>
            <person name="Geng S."/>
            <person name="Li B."/>
            <person name="Dong Q."/>
            <person name="Hou Y."/>
            <person name="Wang H."/>
            <person name="Ai P."/>
            <person name="Liu Z."/>
            <person name="Yi F."/>
            <person name="Sun M."/>
            <person name="An G."/>
            <person name="Cheng J."/>
            <person name="Zhang Y."/>
            <person name="Shi Q."/>
            <person name="Xie Y."/>
            <person name="Shi X."/>
            <person name="Chang Y."/>
            <person name="Huang F."/>
            <person name="Chen Y."/>
            <person name="Hong S."/>
            <person name="Mi L."/>
            <person name="Sun Q."/>
            <person name="Zhang L."/>
            <person name="Zhou B."/>
            <person name="Peng R."/>
            <person name="Zhang X."/>
            <person name="Liu F."/>
        </authorList>
    </citation>
    <scope>NUCLEOTIDE SEQUENCE [LARGE SCALE GENOMIC DNA]</scope>
    <source>
        <strain evidence="5">cv. PA1801</strain>
    </source>
</reference>
<keyword evidence="1" id="KW-0511">Multifunctional enzyme</keyword>
<feature type="region of interest" description="Disordered" evidence="2">
    <location>
        <begin position="328"/>
        <end position="356"/>
    </location>
</feature>
<evidence type="ECO:0000313" key="5">
    <source>
        <dbReference type="Proteomes" id="UP000325315"/>
    </source>
</evidence>
<dbReference type="PANTHER" id="PTHR37984">
    <property type="entry name" value="PROTEIN CBG26694"/>
    <property type="match status" value="1"/>
</dbReference>
<dbReference type="OrthoDB" id="111931at2759"/>
<proteinExistence type="predicted"/>
<dbReference type="AlphaFoldDB" id="A0A5B6VVT5"/>
<feature type="domain" description="Integrase catalytic" evidence="3">
    <location>
        <begin position="124"/>
        <end position="334"/>
    </location>
</feature>
<dbReference type="InterPro" id="IPR001584">
    <property type="entry name" value="Integrase_cat-core"/>
</dbReference>